<dbReference type="SUPFAM" id="SSF53474">
    <property type="entry name" value="alpha/beta-Hydrolases"/>
    <property type="match status" value="1"/>
</dbReference>
<dbReference type="Gene3D" id="3.40.50.1820">
    <property type="entry name" value="alpha/beta hydrolase"/>
    <property type="match status" value="1"/>
</dbReference>
<evidence type="ECO:0000313" key="1">
    <source>
        <dbReference type="EMBL" id="MBB4763794.1"/>
    </source>
</evidence>
<comment type="caution">
    <text evidence="1">The sequence shown here is derived from an EMBL/GenBank/DDBJ whole genome shotgun (WGS) entry which is preliminary data.</text>
</comment>
<evidence type="ECO:0000313" key="2">
    <source>
        <dbReference type="Proteomes" id="UP000578112"/>
    </source>
</evidence>
<sequence>MTDSIAGLPFWEITFDADGDPDGPGRDALLAEVPARGITDLFVFSHGWNNERRTARRLYNGFFGLLAGQLRATPADPPVVAGLAGVVWPSKRWSDEPIPDFGPATAAALPGAAAATEVAPAPADASSPTLDKQTLDDLRDTFPAATRALDRMAALLETEPTDAALAEFHSLLAEFTAASGAAQDDGEGDGAAAGPRMLVDAPERLFERYRDALRDAGVEIPGGSGGAAGLGDRLKGAWNGAKEALRQATYWEMKNRSGVVGRDGLGPALAALHGAAPGLRVHLIGHSFGARLVSYALAGLPAGRPTSPVKSLTLLQGAFSHFAFADPLPFDAGRRGALAGLQRRVDGPITVCFSRHDGAVGRFYPLASFAAREDSAGANDAMYRWGGMGADGAQNQDVALDAIAPAGSAYRFSADRILNIDAAEVVHHGGAPTGAHSDIVHPELTWVVLAASRA</sequence>
<accession>A0A7W7HZU2</accession>
<evidence type="ECO:0008006" key="3">
    <source>
        <dbReference type="Google" id="ProtNLM"/>
    </source>
</evidence>
<protein>
    <recommendedName>
        <fullName evidence="3">Serine-threonine protein kinase</fullName>
    </recommendedName>
</protein>
<reference evidence="1 2" key="1">
    <citation type="submission" date="2020-08" db="EMBL/GenBank/DDBJ databases">
        <title>Sequencing the genomes of 1000 actinobacteria strains.</title>
        <authorList>
            <person name="Klenk H.-P."/>
        </authorList>
    </citation>
    <scope>NUCLEOTIDE SEQUENCE [LARGE SCALE GENOMIC DNA]</scope>
    <source>
        <strain evidence="1 2">DSM 43149</strain>
    </source>
</reference>
<dbReference type="AlphaFoldDB" id="A0A7W7HZU2"/>
<organism evidence="1 2">
    <name type="scientific">Actinoplanes digitatis</name>
    <dbReference type="NCBI Taxonomy" id="1868"/>
    <lineage>
        <taxon>Bacteria</taxon>
        <taxon>Bacillati</taxon>
        <taxon>Actinomycetota</taxon>
        <taxon>Actinomycetes</taxon>
        <taxon>Micromonosporales</taxon>
        <taxon>Micromonosporaceae</taxon>
        <taxon>Actinoplanes</taxon>
    </lineage>
</organism>
<keyword evidence="2" id="KW-1185">Reference proteome</keyword>
<dbReference type="EMBL" id="JACHNH010000001">
    <property type="protein sequence ID" value="MBB4763794.1"/>
    <property type="molecule type" value="Genomic_DNA"/>
</dbReference>
<dbReference type="RefSeq" id="WP_184995055.1">
    <property type="nucleotide sequence ID" value="NZ_BOMK01000041.1"/>
</dbReference>
<dbReference type="InterPro" id="IPR029058">
    <property type="entry name" value="AB_hydrolase_fold"/>
</dbReference>
<gene>
    <name evidence="1" type="ORF">BJ971_004350</name>
</gene>
<proteinExistence type="predicted"/>
<name>A0A7W7HZU2_9ACTN</name>
<dbReference type="Proteomes" id="UP000578112">
    <property type="component" value="Unassembled WGS sequence"/>
</dbReference>